<keyword evidence="2" id="KW-1185">Reference proteome</keyword>
<reference evidence="1 2" key="1">
    <citation type="submission" date="2013-08" db="EMBL/GenBank/DDBJ databases">
        <title>Genome of Pontibacillus chungwhensis.</title>
        <authorList>
            <person name="Wang Q."/>
            <person name="Wang G."/>
        </authorList>
    </citation>
    <scope>NUCLEOTIDE SEQUENCE [LARGE SCALE GENOMIC DNA]</scope>
    <source>
        <strain evidence="1 2">BH030062</strain>
    </source>
</reference>
<name>A0A0A2UXI8_9BACI</name>
<accession>A0A0A2UXI8</accession>
<dbReference type="eggNOG" id="ENOG503358Q">
    <property type="taxonomic scope" value="Bacteria"/>
</dbReference>
<dbReference type="EMBL" id="AVBG01000002">
    <property type="protein sequence ID" value="KGP92649.1"/>
    <property type="molecule type" value="Genomic_DNA"/>
</dbReference>
<gene>
    <name evidence="1" type="ORF">N780_14840</name>
</gene>
<evidence type="ECO:0000313" key="1">
    <source>
        <dbReference type="EMBL" id="KGP92649.1"/>
    </source>
</evidence>
<dbReference type="RefSeq" id="WP_036780443.1">
    <property type="nucleotide sequence ID" value="NZ_AVBG01000002.1"/>
</dbReference>
<proteinExistence type="predicted"/>
<dbReference type="AlphaFoldDB" id="A0A0A2UXI8"/>
<organism evidence="1 2">
    <name type="scientific">Pontibacillus chungwhensis BH030062</name>
    <dbReference type="NCBI Taxonomy" id="1385513"/>
    <lineage>
        <taxon>Bacteria</taxon>
        <taxon>Bacillati</taxon>
        <taxon>Bacillota</taxon>
        <taxon>Bacilli</taxon>
        <taxon>Bacillales</taxon>
        <taxon>Bacillaceae</taxon>
        <taxon>Pontibacillus</taxon>
    </lineage>
</organism>
<dbReference type="SUPFAM" id="SSF89360">
    <property type="entry name" value="HesB-like domain"/>
    <property type="match status" value="1"/>
</dbReference>
<protein>
    <submittedName>
        <fullName evidence="1">Fe-S cluster assembly protein HesB</fullName>
    </submittedName>
</protein>
<dbReference type="STRING" id="1385513.N780_14840"/>
<dbReference type="Gene3D" id="2.60.300.12">
    <property type="entry name" value="HesB-like domain"/>
    <property type="match status" value="1"/>
</dbReference>
<dbReference type="OrthoDB" id="2355011at2"/>
<dbReference type="Proteomes" id="UP000030153">
    <property type="component" value="Unassembled WGS sequence"/>
</dbReference>
<comment type="caution">
    <text evidence="1">The sequence shown here is derived from an EMBL/GenBank/DDBJ whole genome shotgun (WGS) entry which is preliminary data.</text>
</comment>
<sequence length="92" mass="9979">MKISNEAKEQLLQIIDEEESSNLRFFAAGGCGGTQLGLGLEEPAESDIKQEVNGIRVSIESSMQDVAKDIELDLQESSEGVDFVIKGLPHTD</sequence>
<evidence type="ECO:0000313" key="2">
    <source>
        <dbReference type="Proteomes" id="UP000030153"/>
    </source>
</evidence>
<dbReference type="InterPro" id="IPR035903">
    <property type="entry name" value="HesB-like_dom_sf"/>
</dbReference>